<keyword evidence="2" id="KW-1133">Transmembrane helix</keyword>
<feature type="compositionally biased region" description="Low complexity" evidence="1">
    <location>
        <begin position="116"/>
        <end position="136"/>
    </location>
</feature>
<dbReference type="Proteomes" id="UP000238655">
    <property type="component" value="Unassembled WGS sequence"/>
</dbReference>
<proteinExistence type="predicted"/>
<dbReference type="InterPro" id="IPR049855">
    <property type="entry name" value="DotG/IcmE-like_C"/>
</dbReference>
<organism evidence="3 4">
    <name type="scientific">Burkholderia contaminans</name>
    <dbReference type="NCBI Taxonomy" id="488447"/>
    <lineage>
        <taxon>Bacteria</taxon>
        <taxon>Pseudomonadati</taxon>
        <taxon>Pseudomonadota</taxon>
        <taxon>Betaproteobacteria</taxon>
        <taxon>Burkholderiales</taxon>
        <taxon>Burkholderiaceae</taxon>
        <taxon>Burkholderia</taxon>
        <taxon>Burkholderia cepacia complex</taxon>
    </lineage>
</organism>
<evidence type="ECO:0000256" key="1">
    <source>
        <dbReference type="SAM" id="MobiDB-lite"/>
    </source>
</evidence>
<keyword evidence="2" id="KW-0812">Transmembrane</keyword>
<reference evidence="3 4" key="1">
    <citation type="submission" date="2018-01" db="EMBL/GenBank/DDBJ databases">
        <title>Successful Treatment of Persistent Burkholderia cepacia Bacteremia with Ceftazidime-Avibactam.</title>
        <authorList>
            <person name="Tamma P."/>
            <person name="Fan Y."/>
            <person name="Bergman Y."/>
            <person name="Sick-Samuels A."/>
            <person name="Hsu A."/>
            <person name="Timp W."/>
            <person name="Simner P."/>
        </authorList>
    </citation>
    <scope>NUCLEOTIDE SEQUENCE [LARGE SCALE GENOMIC DNA]</scope>
    <source>
        <strain evidence="3 4">170816</strain>
    </source>
</reference>
<comment type="caution">
    <text evidence="3">The sequence shown here is derived from an EMBL/GenBank/DDBJ whole genome shotgun (WGS) entry which is preliminary data.</text>
</comment>
<protein>
    <submittedName>
        <fullName evidence="3">Uncharacterized protein</fullName>
    </submittedName>
</protein>
<accession>A0A2S5DM41</accession>
<dbReference type="EMBL" id="PQVP01000006">
    <property type="protein sequence ID" value="POZ80155.1"/>
    <property type="molecule type" value="Genomic_DNA"/>
</dbReference>
<name>A0A2S5DM41_9BURK</name>
<gene>
    <name evidence="3" type="ORF">C3743_39945</name>
</gene>
<dbReference type="RefSeq" id="WP_105749993.1">
    <property type="nucleotide sequence ID" value="NZ_PQVP01000006.1"/>
</dbReference>
<dbReference type="CDD" id="cd16431">
    <property type="entry name" value="IcmE"/>
    <property type="match status" value="1"/>
</dbReference>
<sequence>MAGNWKKKVANFKGAMGDGRTRGIYLASFAIMIIAAVGAAVMYSRSQGHTSSSEASQVASVPDVTQNPGASAGNTQPSTKWDALVAQKNWDDAQRARQTGDSAVATARPTASDGPASQPAAAEAAAAAASGTPAPTASASQAAAESAAAASAAAAAETQRRGAIDAYKKVMASQVNLLVKSWEPKAYQTSYAQSGATTPTSNGNSGGSGFSSTGAALPSVTAASGLETEKVYARAADMTYAYMEMPANSDVKNPIRGTIVSGPLKGSTFLAKVDLPQGAEAALIHTTTISIPGEPKSLPFDAYLVDQNTMSTALASDVDHHYLARWGSFAAATFLSGVSQAIMQAGQAQQVITTPTATVVAQNPLSTKQILEVGAGTIGAKASDHLSGLLDKPATVKVDPMPVGILIMSDLIRK</sequence>
<dbReference type="AlphaFoldDB" id="A0A2S5DM41"/>
<feature type="transmembrane region" description="Helical" evidence="2">
    <location>
        <begin position="23"/>
        <end position="43"/>
    </location>
</feature>
<evidence type="ECO:0000313" key="4">
    <source>
        <dbReference type="Proteomes" id="UP000238655"/>
    </source>
</evidence>
<feature type="region of interest" description="Disordered" evidence="1">
    <location>
        <begin position="91"/>
        <end position="136"/>
    </location>
</feature>
<feature type="region of interest" description="Disordered" evidence="1">
    <location>
        <begin position="53"/>
        <end position="79"/>
    </location>
</feature>
<evidence type="ECO:0000313" key="3">
    <source>
        <dbReference type="EMBL" id="POZ80155.1"/>
    </source>
</evidence>
<keyword evidence="2" id="KW-0472">Membrane</keyword>
<evidence type="ECO:0000256" key="2">
    <source>
        <dbReference type="SAM" id="Phobius"/>
    </source>
</evidence>